<proteinExistence type="predicted"/>
<protein>
    <submittedName>
        <fullName evidence="2">Uncharacterized protein</fullName>
    </submittedName>
</protein>
<accession>A0A1X6NSQ2</accession>
<dbReference type="EMBL" id="KV919121">
    <property type="protein sequence ID" value="OSX71618.1"/>
    <property type="molecule type" value="Genomic_DNA"/>
</dbReference>
<feature type="region of interest" description="Disordered" evidence="1">
    <location>
        <begin position="1"/>
        <end position="22"/>
    </location>
</feature>
<evidence type="ECO:0000313" key="3">
    <source>
        <dbReference type="Proteomes" id="UP000218209"/>
    </source>
</evidence>
<keyword evidence="3" id="KW-1185">Reference proteome</keyword>
<evidence type="ECO:0000313" key="2">
    <source>
        <dbReference type="EMBL" id="OSX71618.1"/>
    </source>
</evidence>
<dbReference type="Proteomes" id="UP000218209">
    <property type="component" value="Unassembled WGS sequence"/>
</dbReference>
<dbReference type="AlphaFoldDB" id="A0A1X6NSQ2"/>
<evidence type="ECO:0000256" key="1">
    <source>
        <dbReference type="SAM" id="MobiDB-lite"/>
    </source>
</evidence>
<gene>
    <name evidence="2" type="ORF">BU14_0518s0010</name>
</gene>
<organism evidence="2 3">
    <name type="scientific">Porphyra umbilicalis</name>
    <name type="common">Purple laver</name>
    <name type="synonym">Red alga</name>
    <dbReference type="NCBI Taxonomy" id="2786"/>
    <lineage>
        <taxon>Eukaryota</taxon>
        <taxon>Rhodophyta</taxon>
        <taxon>Bangiophyceae</taxon>
        <taxon>Bangiales</taxon>
        <taxon>Bangiaceae</taxon>
        <taxon>Porphyra</taxon>
    </lineage>
</organism>
<feature type="region of interest" description="Disordered" evidence="1">
    <location>
        <begin position="280"/>
        <end position="308"/>
    </location>
</feature>
<feature type="compositionally biased region" description="Acidic residues" evidence="1">
    <location>
        <begin position="297"/>
        <end position="308"/>
    </location>
</feature>
<name>A0A1X6NSQ2_PORUM</name>
<sequence>MASPMKDIEMTEAPSAPTPTPITVNDVDTYLTDRIIARDKQLKKVAISLLSLTEPPPTPSHETSGDGDGARASAVAATVVAIDTELSDFEQTALTTALTAAAAVRTEARSTRSAAVAEASVASLTADLAVLRSQLAAAEAEAARRSQYAERERVIARLPAAPVLEAALATATAELDAVEAAERAVGDRVRKAEREARLLLRCVEDFEWSVDGSSAGEAVAPSLRGGAGWTRVEVPALAAKAEAAAAAKAVAVKAVAAKAAAAKAAAAKAAADAAASTKLGWAPRAPLVPDEQALSGSEEEEERAMEEV</sequence>
<reference evidence="2 3" key="1">
    <citation type="submission" date="2017-03" db="EMBL/GenBank/DDBJ databases">
        <title>WGS assembly of Porphyra umbilicalis.</title>
        <authorList>
            <person name="Brawley S.H."/>
            <person name="Blouin N.A."/>
            <person name="Ficko-Blean E."/>
            <person name="Wheeler G.L."/>
            <person name="Lohr M."/>
            <person name="Goodson H.V."/>
            <person name="Jenkins J.W."/>
            <person name="Blaby-Haas C.E."/>
            <person name="Helliwell K.E."/>
            <person name="Chan C."/>
            <person name="Marriage T."/>
            <person name="Bhattacharya D."/>
            <person name="Klein A.S."/>
            <person name="Badis Y."/>
            <person name="Brodie J."/>
            <person name="Cao Y."/>
            <person name="Collen J."/>
            <person name="Dittami S.M."/>
            <person name="Gachon C.M."/>
            <person name="Green B.R."/>
            <person name="Karpowicz S."/>
            <person name="Kim J.W."/>
            <person name="Kudahl U."/>
            <person name="Lin S."/>
            <person name="Michel G."/>
            <person name="Mittag M."/>
            <person name="Olson B.J."/>
            <person name="Pangilinan J."/>
            <person name="Peng Y."/>
            <person name="Qiu H."/>
            <person name="Shu S."/>
            <person name="Singer J.T."/>
            <person name="Smith A.G."/>
            <person name="Sprecher B.N."/>
            <person name="Wagner V."/>
            <person name="Wang W."/>
            <person name="Wang Z.-Y."/>
            <person name="Yan J."/>
            <person name="Yarish C."/>
            <person name="Zoeuner-Riek S."/>
            <person name="Zhuang Y."/>
            <person name="Zou Y."/>
            <person name="Lindquist E.A."/>
            <person name="Grimwood J."/>
            <person name="Barry K."/>
            <person name="Rokhsar D.S."/>
            <person name="Schmutz J."/>
            <person name="Stiller J.W."/>
            <person name="Grossman A.R."/>
            <person name="Prochnik S.E."/>
        </authorList>
    </citation>
    <scope>NUCLEOTIDE SEQUENCE [LARGE SCALE GENOMIC DNA]</scope>
    <source>
        <strain evidence="2">4086291</strain>
    </source>
</reference>